<evidence type="ECO:0000313" key="3">
    <source>
        <dbReference type="Proteomes" id="UP000238312"/>
    </source>
</evidence>
<accession>A0A2T0MZV7</accession>
<feature type="domain" description="Transposase IS204/IS1001/IS1096/IS1165 DDE" evidence="1">
    <location>
        <begin position="89"/>
        <end position="200"/>
    </location>
</feature>
<dbReference type="Proteomes" id="UP000238312">
    <property type="component" value="Unassembled WGS sequence"/>
</dbReference>
<proteinExistence type="predicted"/>
<dbReference type="Pfam" id="PF01610">
    <property type="entry name" value="DDE_Tnp_ISL3"/>
    <property type="match status" value="1"/>
</dbReference>
<dbReference type="EMBL" id="PVNG01000008">
    <property type="protein sequence ID" value="PRX64932.1"/>
    <property type="molecule type" value="Genomic_DNA"/>
</dbReference>
<dbReference type="PANTHER" id="PTHR33498">
    <property type="entry name" value="TRANSPOSASE FOR INSERTION SEQUENCE ELEMENT IS1557"/>
    <property type="match status" value="1"/>
</dbReference>
<organism evidence="2 3">
    <name type="scientific">Nonomuraea fuscirosea</name>
    <dbReference type="NCBI Taxonomy" id="1291556"/>
    <lineage>
        <taxon>Bacteria</taxon>
        <taxon>Bacillati</taxon>
        <taxon>Actinomycetota</taxon>
        <taxon>Actinomycetes</taxon>
        <taxon>Streptosporangiales</taxon>
        <taxon>Streptosporangiaceae</taxon>
        <taxon>Nonomuraea</taxon>
    </lineage>
</organism>
<dbReference type="PANTHER" id="PTHR33498:SF1">
    <property type="entry name" value="TRANSPOSASE FOR INSERTION SEQUENCE ELEMENT IS1557"/>
    <property type="match status" value="1"/>
</dbReference>
<dbReference type="InterPro" id="IPR047951">
    <property type="entry name" value="Transpos_ISL3"/>
</dbReference>
<dbReference type="AlphaFoldDB" id="A0A2T0MZV7"/>
<protein>
    <submittedName>
        <fullName evidence="2">Transposase</fullName>
    </submittedName>
</protein>
<comment type="caution">
    <text evidence="2">The sequence shown here is derived from an EMBL/GenBank/DDBJ whole genome shotgun (WGS) entry which is preliminary data.</text>
</comment>
<sequence length="213" mass="23838">MNTVKKYARAPRFEQLIGGAKRDTTLVDPFRDHLRSRRAAEPGVPVQTLLKEIKSMGYQGGSTLLYRYLGQGRAEAAQPPPSARRVAIWIMTDPAHLSAGRAVRLQEVLDGCLELKQATEHVRTFADLLTQRQGHRLDEWINEVRASELRPLRSFAEGLLIDHDAVVAGLTLPYSNGPTEGVINKVKSLKRQMYGRAGLALHRKRILLTIARN</sequence>
<gene>
    <name evidence="2" type="ORF">B0I32_108293</name>
</gene>
<keyword evidence="3" id="KW-1185">Reference proteome</keyword>
<reference evidence="2 3" key="1">
    <citation type="submission" date="2018-03" db="EMBL/GenBank/DDBJ databases">
        <title>Genomic Encyclopedia of Type Strains, Phase III (KMG-III): the genomes of soil and plant-associated and newly described type strains.</title>
        <authorList>
            <person name="Whitman W."/>
        </authorList>
    </citation>
    <scope>NUCLEOTIDE SEQUENCE [LARGE SCALE GENOMIC DNA]</scope>
    <source>
        <strain evidence="2 3">CGMCC 4.7104</strain>
    </source>
</reference>
<name>A0A2T0MZV7_9ACTN</name>
<evidence type="ECO:0000259" key="1">
    <source>
        <dbReference type="Pfam" id="PF01610"/>
    </source>
</evidence>
<evidence type="ECO:0000313" key="2">
    <source>
        <dbReference type="EMBL" id="PRX64932.1"/>
    </source>
</evidence>
<dbReference type="InterPro" id="IPR002560">
    <property type="entry name" value="Transposase_DDE"/>
</dbReference>